<dbReference type="RefSeq" id="XP_030382418.1">
    <property type="nucleotide sequence ID" value="XM_030526558.1"/>
</dbReference>
<sequence length="280" mass="31909">MVKLSLRQLLSWANDVLQANFSSLDEFNTGSAYLQIIHRLFPQSVSLRQIKFYTNYQFEMESNYNLLKKAFKTLNINYPLEIKDLQQGRHYETLNWLHTFYLKHDTGAPYDALAMRQNQKIGLRRGHPTSQRKHRCLSDSIQSLTSARSTASQSSSLSTKSAIVQRKDAFKRNINPEEYCIESLAISLPSEDSADDEAPETNVLSELEALKASEAELTEILKKVKYYLNLKEWAETPQKTLTAIRKLVCRDENVKLEGEGEGDGPKVAEKKQSKLDAGSQ</sequence>
<proteinExistence type="predicted"/>
<dbReference type="InterPro" id="IPR027328">
    <property type="entry name" value="MAPRE"/>
</dbReference>
<evidence type="ECO:0000256" key="1">
    <source>
        <dbReference type="SAM" id="MobiDB-lite"/>
    </source>
</evidence>
<feature type="compositionally biased region" description="Basic and acidic residues" evidence="1">
    <location>
        <begin position="255"/>
        <end position="274"/>
    </location>
</feature>
<reference evidence="4" key="1">
    <citation type="submission" date="2025-08" db="UniProtKB">
        <authorList>
            <consortium name="RefSeq"/>
        </authorList>
    </citation>
    <scope>IDENTIFICATION</scope>
    <source>
        <strain evidence="4">11010-0011.00</strain>
        <tissue evidence="4">Whole body</tissue>
    </source>
</reference>
<dbReference type="SUPFAM" id="SSF47576">
    <property type="entry name" value="Calponin-homology domain, CH-domain"/>
    <property type="match status" value="1"/>
</dbReference>
<dbReference type="AlphaFoldDB" id="A0A6J2U4J5"/>
<dbReference type="Pfam" id="PF00307">
    <property type="entry name" value="CH"/>
    <property type="match status" value="1"/>
</dbReference>
<dbReference type="PROSITE" id="PS50021">
    <property type="entry name" value="CH"/>
    <property type="match status" value="1"/>
</dbReference>
<dbReference type="PANTHER" id="PTHR10623">
    <property type="entry name" value="MICROTUBULE-ASSOCIATED PROTEIN RP/EB FAMILY MEMBER"/>
    <property type="match status" value="1"/>
</dbReference>
<accession>A0A6J2U4J5</accession>
<feature type="domain" description="Calponin-homology (CH)" evidence="2">
    <location>
        <begin position="3"/>
        <end position="105"/>
    </location>
</feature>
<dbReference type="Gene3D" id="1.10.418.10">
    <property type="entry name" value="Calponin-like domain"/>
    <property type="match status" value="1"/>
</dbReference>
<dbReference type="OrthoDB" id="7870873at2759"/>
<dbReference type="Proteomes" id="UP000504634">
    <property type="component" value="Unplaced"/>
</dbReference>
<keyword evidence="3" id="KW-1185">Reference proteome</keyword>
<organism evidence="3 4">
    <name type="scientific">Drosophila lebanonensis</name>
    <name type="common">Fruit fly</name>
    <name type="synonym">Scaptodrosophila lebanonensis</name>
    <dbReference type="NCBI Taxonomy" id="7225"/>
    <lineage>
        <taxon>Eukaryota</taxon>
        <taxon>Metazoa</taxon>
        <taxon>Ecdysozoa</taxon>
        <taxon>Arthropoda</taxon>
        <taxon>Hexapoda</taxon>
        <taxon>Insecta</taxon>
        <taxon>Pterygota</taxon>
        <taxon>Neoptera</taxon>
        <taxon>Endopterygota</taxon>
        <taxon>Diptera</taxon>
        <taxon>Brachycera</taxon>
        <taxon>Muscomorpha</taxon>
        <taxon>Ephydroidea</taxon>
        <taxon>Drosophilidae</taxon>
        <taxon>Scaptodrosophila</taxon>
    </lineage>
</organism>
<protein>
    <submittedName>
        <fullName evidence="4">Microtubule-associated protein RP/EB family member 1-like</fullName>
    </submittedName>
</protein>
<feature type="region of interest" description="Disordered" evidence="1">
    <location>
        <begin position="255"/>
        <end position="280"/>
    </location>
</feature>
<evidence type="ECO:0000313" key="4">
    <source>
        <dbReference type="RefSeq" id="XP_030382418.1"/>
    </source>
</evidence>
<dbReference type="InterPro" id="IPR001715">
    <property type="entry name" value="CH_dom"/>
</dbReference>
<evidence type="ECO:0000313" key="3">
    <source>
        <dbReference type="Proteomes" id="UP000504634"/>
    </source>
</evidence>
<dbReference type="GeneID" id="115629950"/>
<name>A0A6J2U4J5_DROLE</name>
<evidence type="ECO:0000259" key="2">
    <source>
        <dbReference type="PROSITE" id="PS50021"/>
    </source>
</evidence>
<gene>
    <name evidence="4" type="primary">LOC115629950</name>
</gene>
<dbReference type="InterPro" id="IPR036872">
    <property type="entry name" value="CH_dom_sf"/>
</dbReference>
<dbReference type="GO" id="GO:0008017">
    <property type="term" value="F:microtubule binding"/>
    <property type="evidence" value="ECO:0007669"/>
    <property type="project" value="InterPro"/>
</dbReference>